<dbReference type="Proteomes" id="UP001368318">
    <property type="component" value="Chromosome"/>
</dbReference>
<dbReference type="KEGG" id="mcaa:R3L15_10150"/>
<evidence type="ECO:0000313" key="1">
    <source>
        <dbReference type="EMBL" id="WXA02356.1"/>
    </source>
</evidence>
<accession>A0AAU6NXN8</accession>
<dbReference type="AlphaFoldDB" id="A0AAU6NXN8"/>
<name>A0AAU6NXN8_9FLAO</name>
<keyword evidence="3" id="KW-1185">Reference proteome</keyword>
<dbReference type="RefSeq" id="WP_338731496.1">
    <property type="nucleotide sequence ID" value="NZ_CP136924.1"/>
</dbReference>
<reference evidence="1 3" key="1">
    <citation type="submission" date="2023-10" db="EMBL/GenBank/DDBJ databases">
        <title>Culture-based analysis of two novel bacteria associated with mangrove crab gills.</title>
        <authorList>
            <person name="Yang X."/>
            <person name="Garuglieri E."/>
            <person name="Van Goethem M.W."/>
            <person name="Fusi M."/>
            <person name="Marasco R."/>
            <person name="Daffonchio D.G."/>
        </authorList>
    </citation>
    <scope>NUCLEOTIDE SEQUENCE [LARGE SCALE GENOMIC DNA]</scope>
    <source>
        <strain evidence="2">UG2-1</strain>
        <strain evidence="1">UG2-2</strain>
        <strain evidence="3">UG2_2</strain>
    </source>
</reference>
<protein>
    <submittedName>
        <fullName evidence="1">Uncharacterized protein</fullName>
    </submittedName>
</protein>
<sequence length="136" mass="15739">MKVSTNQGIKNSFTKYINANGDKRKSNIFSDWYCGITNNVNIRNAQHKKKHGEITYWMALKANSKNEANEIETYYNNKGTINSSNIGGAVKSSSFVYIFKMPKLKPLVWIYQNIFYILTKYSITEKPKFNISENVF</sequence>
<evidence type="ECO:0000313" key="2">
    <source>
        <dbReference type="EMBL" id="WXA12482.1"/>
    </source>
</evidence>
<gene>
    <name evidence="2" type="ORF">R3L15_10150</name>
    <name evidence="1" type="ORF">R3L16_11435</name>
</gene>
<evidence type="ECO:0000313" key="3">
    <source>
        <dbReference type="Proteomes" id="UP001368318"/>
    </source>
</evidence>
<dbReference type="EMBL" id="CP136924">
    <property type="protein sequence ID" value="WXA02356.1"/>
    <property type="molecule type" value="Genomic_DNA"/>
</dbReference>
<organism evidence="1 3">
    <name type="scientific">Mangrovimonas cancribranchiae</name>
    <dbReference type="NCBI Taxonomy" id="3080055"/>
    <lineage>
        <taxon>Bacteria</taxon>
        <taxon>Pseudomonadati</taxon>
        <taxon>Bacteroidota</taxon>
        <taxon>Flavobacteriia</taxon>
        <taxon>Flavobacteriales</taxon>
        <taxon>Flavobacteriaceae</taxon>
        <taxon>Mangrovimonas</taxon>
    </lineage>
</organism>
<dbReference type="EMBL" id="CP136925">
    <property type="protein sequence ID" value="WXA12482.1"/>
    <property type="molecule type" value="Genomic_DNA"/>
</dbReference>
<proteinExistence type="predicted"/>